<dbReference type="EMBL" id="AP014546">
    <property type="protein sequence ID" value="BBB31187.1"/>
    <property type="molecule type" value="Genomic_DNA"/>
</dbReference>
<dbReference type="RefSeq" id="WP_201348306.1">
    <property type="nucleotide sequence ID" value="NZ_AP014546.1"/>
</dbReference>
<proteinExistence type="predicted"/>
<name>A0A7R6SXZ1_9GAMM</name>
<organism evidence="2 3">
    <name type="scientific">Neptunomonas japonica JAMM 1380</name>
    <dbReference type="NCBI Taxonomy" id="1441457"/>
    <lineage>
        <taxon>Bacteria</taxon>
        <taxon>Pseudomonadati</taxon>
        <taxon>Pseudomonadota</taxon>
        <taxon>Gammaproteobacteria</taxon>
        <taxon>Oceanospirillales</taxon>
        <taxon>Oceanospirillaceae</taxon>
        <taxon>Neptunomonas</taxon>
    </lineage>
</organism>
<dbReference type="PANTHER" id="PTHR34109:SF1">
    <property type="entry name" value="VOC DOMAIN-CONTAINING PROTEIN"/>
    <property type="match status" value="1"/>
</dbReference>
<dbReference type="InterPro" id="IPR004360">
    <property type="entry name" value="Glyas_Fos-R_dOase_dom"/>
</dbReference>
<gene>
    <name evidence="2" type="primary">phnB</name>
    <name evidence="2" type="ORF">NEJAP_3249</name>
</gene>
<dbReference type="PROSITE" id="PS51819">
    <property type="entry name" value="VOC"/>
    <property type="match status" value="1"/>
</dbReference>
<accession>A0A7R6SXZ1</accession>
<reference evidence="2 3" key="1">
    <citation type="journal article" date="2008" name="Int. J. Syst. Evol. Microbiol.">
        <title>Neptunomonas japonica sp. nov., an Osedax japonicus symbiont-like bacterium isolated from sediment adjacent to sperm whale carcasses off Kagoshima, Japan.</title>
        <authorList>
            <person name="Miyazaki M."/>
            <person name="Nogi Y."/>
            <person name="Fujiwara Y."/>
            <person name="Kawato M."/>
            <person name="Kubokawa K."/>
            <person name="Horikoshi K."/>
        </authorList>
    </citation>
    <scope>NUCLEOTIDE SEQUENCE [LARGE SCALE GENOMIC DNA]</scope>
    <source>
        <strain evidence="2 3">JAMM 1380</strain>
    </source>
</reference>
<dbReference type="PANTHER" id="PTHR34109">
    <property type="entry name" value="BNAUNNG04460D PROTEIN-RELATED"/>
    <property type="match status" value="1"/>
</dbReference>
<protein>
    <submittedName>
        <fullName evidence="2">Glyoxalase</fullName>
    </submittedName>
</protein>
<dbReference type="SUPFAM" id="SSF54593">
    <property type="entry name" value="Glyoxalase/Bleomycin resistance protein/Dihydroxybiphenyl dioxygenase"/>
    <property type="match status" value="1"/>
</dbReference>
<evidence type="ECO:0000313" key="2">
    <source>
        <dbReference type="EMBL" id="BBB31187.1"/>
    </source>
</evidence>
<dbReference type="Proteomes" id="UP000595332">
    <property type="component" value="Chromosome"/>
</dbReference>
<dbReference type="Gene3D" id="3.30.720.120">
    <property type="match status" value="1"/>
</dbReference>
<dbReference type="KEGG" id="njp:NEJAP_3249"/>
<dbReference type="InterPro" id="IPR029068">
    <property type="entry name" value="Glyas_Bleomycin-R_OHBP_Dase"/>
</dbReference>
<dbReference type="Gene3D" id="3.30.720.110">
    <property type="match status" value="1"/>
</dbReference>
<dbReference type="InterPro" id="IPR037523">
    <property type="entry name" value="VOC_core"/>
</dbReference>
<dbReference type="CDD" id="cd07246">
    <property type="entry name" value="VOC_like"/>
    <property type="match status" value="1"/>
</dbReference>
<evidence type="ECO:0000313" key="3">
    <source>
        <dbReference type="Proteomes" id="UP000595332"/>
    </source>
</evidence>
<feature type="domain" description="VOC" evidence="1">
    <location>
        <begin position="11"/>
        <end position="137"/>
    </location>
</feature>
<dbReference type="AlphaFoldDB" id="A0A7R6SXZ1"/>
<dbReference type="Pfam" id="PF00903">
    <property type="entry name" value="Glyoxalase"/>
    <property type="match status" value="1"/>
</dbReference>
<keyword evidence="3" id="KW-1185">Reference proteome</keyword>
<evidence type="ECO:0000259" key="1">
    <source>
        <dbReference type="PROSITE" id="PS51819"/>
    </source>
</evidence>
<sequence>MSKKVSPIPRGYRTVTPVIVVRGIQDAVEFYRGCFGAEPSQQVLSPDGLTVVAATLKIGNSFVRVMEESLENKILSPSALGGAAASLHLYINDIDTFWQQALDCGARPITALQDTYWGERHGIVVDPFGHHWSMASKIENLSKDELASRAKEAFAC</sequence>